<evidence type="ECO:0000256" key="1">
    <source>
        <dbReference type="SAM" id="MobiDB-lite"/>
    </source>
</evidence>
<evidence type="ECO:0000313" key="3">
    <source>
        <dbReference type="EMBL" id="KAG6657409.1"/>
    </source>
</evidence>
<proteinExistence type="predicted"/>
<name>A0A8T1QT27_CARIL</name>
<feature type="signal peptide" evidence="2">
    <location>
        <begin position="1"/>
        <end position="24"/>
    </location>
</feature>
<organism evidence="3 5">
    <name type="scientific">Carya illinoinensis</name>
    <name type="common">Pecan</name>
    <dbReference type="NCBI Taxonomy" id="32201"/>
    <lineage>
        <taxon>Eukaryota</taxon>
        <taxon>Viridiplantae</taxon>
        <taxon>Streptophyta</taxon>
        <taxon>Embryophyta</taxon>
        <taxon>Tracheophyta</taxon>
        <taxon>Spermatophyta</taxon>
        <taxon>Magnoliopsida</taxon>
        <taxon>eudicotyledons</taxon>
        <taxon>Gunneridae</taxon>
        <taxon>Pentapetalae</taxon>
        <taxon>rosids</taxon>
        <taxon>fabids</taxon>
        <taxon>Fagales</taxon>
        <taxon>Juglandaceae</taxon>
        <taxon>Carya</taxon>
    </lineage>
</organism>
<dbReference type="InterPro" id="IPR049306">
    <property type="entry name" value="GLV1-2"/>
</dbReference>
<dbReference type="Pfam" id="PF21529">
    <property type="entry name" value="GLV1-2"/>
    <property type="match status" value="1"/>
</dbReference>
<dbReference type="Proteomes" id="UP000811246">
    <property type="component" value="Chromosome 4"/>
</dbReference>
<accession>A0A8T1QT27</accession>
<protein>
    <recommendedName>
        <fullName evidence="6">Root meristem growth factor 9</fullName>
    </recommendedName>
</protein>
<reference evidence="3" key="1">
    <citation type="submission" date="2020-12" db="EMBL/GenBank/DDBJ databases">
        <title>WGS assembly of Carya illinoinensis cv. Pawnee.</title>
        <authorList>
            <person name="Platts A."/>
            <person name="Shu S."/>
            <person name="Wright S."/>
            <person name="Barry K."/>
            <person name="Edger P."/>
            <person name="Pires J.C."/>
            <person name="Schmutz J."/>
        </authorList>
    </citation>
    <scope>NUCLEOTIDE SEQUENCE</scope>
    <source>
        <tissue evidence="3">Leaf</tissue>
    </source>
</reference>
<dbReference type="EMBL" id="CM031812">
    <property type="protein sequence ID" value="KAG6657409.1"/>
    <property type="molecule type" value="Genomic_DNA"/>
</dbReference>
<feature type="compositionally biased region" description="Basic and acidic residues" evidence="1">
    <location>
        <begin position="38"/>
        <end position="52"/>
    </location>
</feature>
<feature type="chain" id="PRO_5035781966" description="Root meristem growth factor 9" evidence="2">
    <location>
        <begin position="25"/>
        <end position="76"/>
    </location>
</feature>
<sequence length="76" mass="8277">MATCKRLLLVAFVFLCFISITARARSLRAASNTNEAGPKGDVDDLFTPKEDGMEASSDELASMDYTPTTKKPPIHN</sequence>
<gene>
    <name evidence="3" type="ORF">CIPAW_04G088900</name>
    <name evidence="4" type="ORF">I3842_04G087900</name>
</gene>
<evidence type="ECO:0000313" key="5">
    <source>
        <dbReference type="Proteomes" id="UP000811609"/>
    </source>
</evidence>
<dbReference type="AlphaFoldDB" id="A0A8T1QT27"/>
<feature type="region of interest" description="Disordered" evidence="1">
    <location>
        <begin position="29"/>
        <end position="76"/>
    </location>
</feature>
<dbReference type="OrthoDB" id="1625577at2759"/>
<comment type="caution">
    <text evidence="3">The sequence shown here is derived from an EMBL/GenBank/DDBJ whole genome shotgun (WGS) entry which is preliminary data.</text>
</comment>
<dbReference type="EMBL" id="CM031828">
    <property type="protein sequence ID" value="KAG6717231.1"/>
    <property type="molecule type" value="Genomic_DNA"/>
</dbReference>
<reference evidence="4" key="2">
    <citation type="submission" date="2021-01" db="EMBL/GenBank/DDBJ databases">
        <authorList>
            <person name="Lovell J.T."/>
            <person name="Bentley N."/>
            <person name="Bhattarai G."/>
            <person name="Jenkins J.W."/>
            <person name="Sreedasyam A."/>
            <person name="Alarcon Y."/>
            <person name="Bock C."/>
            <person name="Boston L."/>
            <person name="Carlson J."/>
            <person name="Cervantes K."/>
            <person name="Clermont K."/>
            <person name="Krom N."/>
            <person name="Kubenka K."/>
            <person name="Mamidi S."/>
            <person name="Mattison C."/>
            <person name="Monteros M."/>
            <person name="Pisani C."/>
            <person name="Plott C."/>
            <person name="Rajasekar S."/>
            <person name="Rhein H.S."/>
            <person name="Rohla C."/>
            <person name="Song M."/>
            <person name="Hilaire R.S."/>
            <person name="Shu S."/>
            <person name="Wells L."/>
            <person name="Wang X."/>
            <person name="Webber J."/>
            <person name="Heerema R.J."/>
            <person name="Klein P."/>
            <person name="Conner P."/>
            <person name="Grauke L."/>
            <person name="Grimwood J."/>
            <person name="Schmutz J."/>
            <person name="Randall J.J."/>
        </authorList>
    </citation>
    <scope>NUCLEOTIDE SEQUENCE</scope>
    <source>
        <tissue evidence="4">Leaf</tissue>
    </source>
</reference>
<keyword evidence="2" id="KW-0732">Signal</keyword>
<evidence type="ECO:0000256" key="2">
    <source>
        <dbReference type="SAM" id="SignalP"/>
    </source>
</evidence>
<dbReference type="Proteomes" id="UP000811609">
    <property type="component" value="Chromosome 4"/>
</dbReference>
<evidence type="ECO:0000313" key="4">
    <source>
        <dbReference type="EMBL" id="KAG6717231.1"/>
    </source>
</evidence>
<evidence type="ECO:0008006" key="6">
    <source>
        <dbReference type="Google" id="ProtNLM"/>
    </source>
</evidence>
<keyword evidence="5" id="KW-1185">Reference proteome</keyword>